<dbReference type="AlphaFoldDB" id="A0A7X4K5P3"/>
<dbReference type="EMBL" id="WVTD01000003">
    <property type="protein sequence ID" value="MYL97161.1"/>
    <property type="molecule type" value="Genomic_DNA"/>
</dbReference>
<dbReference type="CDD" id="cd07389">
    <property type="entry name" value="MPP_PhoD"/>
    <property type="match status" value="1"/>
</dbReference>
<dbReference type="PANTHER" id="PTHR43606:SF2">
    <property type="entry name" value="ALKALINE PHOSPHATASE FAMILY PROTEIN (AFU_ORTHOLOGUE AFUA_5G03860)"/>
    <property type="match status" value="1"/>
</dbReference>
<dbReference type="Gene3D" id="3.60.21.70">
    <property type="entry name" value="PhoD-like phosphatase"/>
    <property type="match status" value="1"/>
</dbReference>
<comment type="caution">
    <text evidence="4">The sequence shown here is derived from an EMBL/GenBank/DDBJ whole genome shotgun (WGS) entry which is preliminary data.</text>
</comment>
<dbReference type="Proteomes" id="UP000465810">
    <property type="component" value="Unassembled WGS sequence"/>
</dbReference>
<sequence length="556" mass="59693">MRVNRRAALAALGAGAVLPQMASAARQAGGTFDHGVASGDPHSAGAVLWTRVTPADGTGSDAIPVRWHVTAGEGGKPVESGTAHARAARDFTVKVEPQGLKPGLEYRYWFELADGTRSPTGRFRTLARGHAEKVVLAVVSCQLYPGGFFTAYDDIARQESLDAVVHLGDYIYEYGADGYGAGIGQKLGRVVEPAHEIVTLADYRIRHAQYKRDASLQAAHARAAFICVWDDHETANDAWTGGGENHQPATEGDWSARKAAAMQAYFEWMPIRDPRGGDPWEAINRSFDFGDLASLMMVETRLLARSEQAGFKGETPGASQIAGVLAERNRADREMLGEPQRAWLEKELAASVAAGKRWQVLGNQVVMARVNGPDMAKLFGAEKAAAMIGTLDPATRAQVEASQVGFRAGLPYNLDAWDGYPAARERLYRSIRKTGATPLVLAGDSHAFWANELKDDAGAPVGVEFGTSAISSPSVGDAIPALPLGDLLEKVSPEVRFCDQRAKGYIRLTLTHEGAQGEYVAMSSIFEPKATARTIARVTVPAGGRTLQLERVQSKA</sequence>
<dbReference type="InterPro" id="IPR032093">
    <property type="entry name" value="PhoD_N"/>
</dbReference>
<keyword evidence="5" id="KW-1185">Reference proteome</keyword>
<name>A0A7X4K5P3_9SPHN</name>
<dbReference type="InterPro" id="IPR029052">
    <property type="entry name" value="Metallo-depent_PP-like"/>
</dbReference>
<evidence type="ECO:0000259" key="3">
    <source>
        <dbReference type="Pfam" id="PF16655"/>
    </source>
</evidence>
<organism evidence="4 5">
    <name type="scientific">Novosphingobium silvae</name>
    <dbReference type="NCBI Taxonomy" id="2692619"/>
    <lineage>
        <taxon>Bacteria</taxon>
        <taxon>Pseudomonadati</taxon>
        <taxon>Pseudomonadota</taxon>
        <taxon>Alphaproteobacteria</taxon>
        <taxon>Sphingomonadales</taxon>
        <taxon>Sphingomonadaceae</taxon>
        <taxon>Novosphingobium</taxon>
    </lineage>
</organism>
<feature type="signal peptide" evidence="1">
    <location>
        <begin position="1"/>
        <end position="24"/>
    </location>
</feature>
<feature type="domain" description="PhoD-like phosphatase metallophosphatase" evidence="2">
    <location>
        <begin position="136"/>
        <end position="518"/>
    </location>
</feature>
<gene>
    <name evidence="4" type="ORF">GR702_05170</name>
</gene>
<dbReference type="InterPro" id="IPR052900">
    <property type="entry name" value="Phospholipid_Metab_Enz"/>
</dbReference>
<keyword evidence="1" id="KW-0732">Signal</keyword>
<feature type="chain" id="PRO_5030530370" evidence="1">
    <location>
        <begin position="25"/>
        <end position="556"/>
    </location>
</feature>
<proteinExistence type="predicted"/>
<evidence type="ECO:0000256" key="1">
    <source>
        <dbReference type="SAM" id="SignalP"/>
    </source>
</evidence>
<accession>A0A7X4K5P3</accession>
<evidence type="ECO:0000313" key="5">
    <source>
        <dbReference type="Proteomes" id="UP000465810"/>
    </source>
</evidence>
<dbReference type="InterPro" id="IPR018946">
    <property type="entry name" value="PhoD-like_MPP"/>
</dbReference>
<feature type="domain" description="Phospholipase D N-terminal" evidence="3">
    <location>
        <begin position="34"/>
        <end position="125"/>
    </location>
</feature>
<evidence type="ECO:0000313" key="4">
    <source>
        <dbReference type="EMBL" id="MYL97161.1"/>
    </source>
</evidence>
<dbReference type="RefSeq" id="WP_160984909.1">
    <property type="nucleotide sequence ID" value="NZ_WVTD01000003.1"/>
</dbReference>
<dbReference type="Pfam" id="PF09423">
    <property type="entry name" value="PhoD"/>
    <property type="match status" value="1"/>
</dbReference>
<dbReference type="PANTHER" id="PTHR43606">
    <property type="entry name" value="PHOSPHATASE, PUTATIVE (AFU_ORTHOLOGUE AFUA_6G08710)-RELATED"/>
    <property type="match status" value="1"/>
</dbReference>
<dbReference type="SUPFAM" id="SSF56300">
    <property type="entry name" value="Metallo-dependent phosphatases"/>
    <property type="match status" value="1"/>
</dbReference>
<reference evidence="4 5" key="1">
    <citation type="submission" date="2019-12" db="EMBL/GenBank/DDBJ databases">
        <authorList>
            <person name="Feng G."/>
            <person name="Zhu H."/>
        </authorList>
    </citation>
    <scope>NUCLEOTIDE SEQUENCE [LARGE SCALE GENOMIC DNA]</scope>
    <source>
        <strain evidence="4 5">FGD1</strain>
    </source>
</reference>
<dbReference type="Pfam" id="PF16655">
    <property type="entry name" value="PhoD_N"/>
    <property type="match status" value="1"/>
</dbReference>
<protein>
    <submittedName>
        <fullName evidence="4">Alkaline phosphatase</fullName>
    </submittedName>
</protein>
<dbReference type="InterPro" id="IPR038607">
    <property type="entry name" value="PhoD-like_sf"/>
</dbReference>
<evidence type="ECO:0000259" key="2">
    <source>
        <dbReference type="Pfam" id="PF09423"/>
    </source>
</evidence>
<dbReference type="Gene3D" id="2.60.40.380">
    <property type="entry name" value="Purple acid phosphatase-like, N-terminal"/>
    <property type="match status" value="1"/>
</dbReference>